<sequence>YSGRSSDPISEVAGLMANSMHAKLEEAHYRTVSRLGVELSGSESEEKDKTEKVDNDSDDWEKLILKTFLLMNGLMHVVKRD</sequence>
<name>A0ACA9MX65_9GLOM</name>
<organism evidence="1 2">
    <name type="scientific">Racocetra persica</name>
    <dbReference type="NCBI Taxonomy" id="160502"/>
    <lineage>
        <taxon>Eukaryota</taxon>
        <taxon>Fungi</taxon>
        <taxon>Fungi incertae sedis</taxon>
        <taxon>Mucoromycota</taxon>
        <taxon>Glomeromycotina</taxon>
        <taxon>Glomeromycetes</taxon>
        <taxon>Diversisporales</taxon>
        <taxon>Gigasporaceae</taxon>
        <taxon>Racocetra</taxon>
    </lineage>
</organism>
<feature type="non-terminal residue" evidence="1">
    <location>
        <position position="1"/>
    </location>
</feature>
<comment type="caution">
    <text evidence="1">The sequence shown here is derived from an EMBL/GenBank/DDBJ whole genome shotgun (WGS) entry which is preliminary data.</text>
</comment>
<gene>
    <name evidence="1" type="ORF">RPERSI_LOCUS6364</name>
</gene>
<feature type="non-terminal residue" evidence="1">
    <location>
        <position position="81"/>
    </location>
</feature>
<proteinExistence type="predicted"/>
<evidence type="ECO:0000313" key="1">
    <source>
        <dbReference type="EMBL" id="CAG8612527.1"/>
    </source>
</evidence>
<keyword evidence="2" id="KW-1185">Reference proteome</keyword>
<dbReference type="EMBL" id="CAJVQC010010081">
    <property type="protein sequence ID" value="CAG8612527.1"/>
    <property type="molecule type" value="Genomic_DNA"/>
</dbReference>
<dbReference type="Proteomes" id="UP000789920">
    <property type="component" value="Unassembled WGS sequence"/>
</dbReference>
<evidence type="ECO:0000313" key="2">
    <source>
        <dbReference type="Proteomes" id="UP000789920"/>
    </source>
</evidence>
<accession>A0ACA9MX65</accession>
<protein>
    <submittedName>
        <fullName evidence="1">31496_t:CDS:1</fullName>
    </submittedName>
</protein>
<reference evidence="1" key="1">
    <citation type="submission" date="2021-06" db="EMBL/GenBank/DDBJ databases">
        <authorList>
            <person name="Kallberg Y."/>
            <person name="Tangrot J."/>
            <person name="Rosling A."/>
        </authorList>
    </citation>
    <scope>NUCLEOTIDE SEQUENCE</scope>
    <source>
        <strain evidence="1">MA461A</strain>
    </source>
</reference>